<accession>A0A284QSJ7</accession>
<protein>
    <submittedName>
        <fullName evidence="2">Uncharacterized protein</fullName>
    </submittedName>
</protein>
<dbReference type="Proteomes" id="UP000219338">
    <property type="component" value="Unassembled WGS sequence"/>
</dbReference>
<sequence>MDPRVSRGRIKDELKPADPQDTLAPLSPTPITEYRASFPSKDIIASEFFCPSSYRSERLEVPSMMLWRLPNPSLESRWAHFERIFHKPFSAARLPSRSPTEQAAPVALFSFMSSYRTSLSAVPHGYGRLATRYIADAMFA</sequence>
<evidence type="ECO:0000313" key="3">
    <source>
        <dbReference type="Proteomes" id="UP000219338"/>
    </source>
</evidence>
<dbReference type="AlphaFoldDB" id="A0A284QSJ7"/>
<proteinExistence type="predicted"/>
<keyword evidence="3" id="KW-1185">Reference proteome</keyword>
<dbReference type="EMBL" id="FUEG01000002">
    <property type="protein sequence ID" value="SJK99361.1"/>
    <property type="molecule type" value="Genomic_DNA"/>
</dbReference>
<evidence type="ECO:0000313" key="2">
    <source>
        <dbReference type="EMBL" id="SJK99361.1"/>
    </source>
</evidence>
<evidence type="ECO:0000256" key="1">
    <source>
        <dbReference type="SAM" id="MobiDB-lite"/>
    </source>
</evidence>
<feature type="region of interest" description="Disordered" evidence="1">
    <location>
        <begin position="1"/>
        <end position="30"/>
    </location>
</feature>
<reference evidence="3" key="1">
    <citation type="journal article" date="2017" name="Nat. Ecol. Evol.">
        <title>Genome expansion and lineage-specific genetic innovations in the forest pathogenic fungi Armillaria.</title>
        <authorList>
            <person name="Sipos G."/>
            <person name="Prasanna A.N."/>
            <person name="Walter M.C."/>
            <person name="O'Connor E."/>
            <person name="Balint B."/>
            <person name="Krizsan K."/>
            <person name="Kiss B."/>
            <person name="Hess J."/>
            <person name="Varga T."/>
            <person name="Slot J."/>
            <person name="Riley R."/>
            <person name="Boka B."/>
            <person name="Rigling D."/>
            <person name="Barry K."/>
            <person name="Lee J."/>
            <person name="Mihaltcheva S."/>
            <person name="LaButti K."/>
            <person name="Lipzen A."/>
            <person name="Waldron R."/>
            <person name="Moloney N.M."/>
            <person name="Sperisen C."/>
            <person name="Kredics L."/>
            <person name="Vagvoelgyi C."/>
            <person name="Patrignani A."/>
            <person name="Fitzpatrick D."/>
            <person name="Nagy I."/>
            <person name="Doyle S."/>
            <person name="Anderson J.B."/>
            <person name="Grigoriev I.V."/>
            <person name="Gueldener U."/>
            <person name="Muensterkoetter M."/>
            <person name="Nagy L.G."/>
        </authorList>
    </citation>
    <scope>NUCLEOTIDE SEQUENCE [LARGE SCALE GENOMIC DNA]</scope>
    <source>
        <strain evidence="3">C18/9</strain>
    </source>
</reference>
<gene>
    <name evidence="2" type="ORF">ARMOST_02656</name>
</gene>
<feature type="compositionally biased region" description="Basic and acidic residues" evidence="1">
    <location>
        <begin position="1"/>
        <end position="18"/>
    </location>
</feature>
<name>A0A284QSJ7_ARMOS</name>
<organism evidence="2 3">
    <name type="scientific">Armillaria ostoyae</name>
    <name type="common">Armillaria root rot fungus</name>
    <dbReference type="NCBI Taxonomy" id="47428"/>
    <lineage>
        <taxon>Eukaryota</taxon>
        <taxon>Fungi</taxon>
        <taxon>Dikarya</taxon>
        <taxon>Basidiomycota</taxon>
        <taxon>Agaricomycotina</taxon>
        <taxon>Agaricomycetes</taxon>
        <taxon>Agaricomycetidae</taxon>
        <taxon>Agaricales</taxon>
        <taxon>Marasmiineae</taxon>
        <taxon>Physalacriaceae</taxon>
        <taxon>Armillaria</taxon>
    </lineage>
</organism>